<dbReference type="InterPro" id="IPR013216">
    <property type="entry name" value="Methyltransf_11"/>
</dbReference>
<dbReference type="Proteomes" id="UP001596540">
    <property type="component" value="Unassembled WGS sequence"/>
</dbReference>
<evidence type="ECO:0000313" key="4">
    <source>
        <dbReference type="Proteomes" id="UP001596540"/>
    </source>
</evidence>
<keyword evidence="4" id="KW-1185">Reference proteome</keyword>
<organism evidence="3 4">
    <name type="scientific">Marinactinospora rubrisoli</name>
    <dbReference type="NCBI Taxonomy" id="2715399"/>
    <lineage>
        <taxon>Bacteria</taxon>
        <taxon>Bacillati</taxon>
        <taxon>Actinomycetota</taxon>
        <taxon>Actinomycetes</taxon>
        <taxon>Streptosporangiales</taxon>
        <taxon>Nocardiopsidaceae</taxon>
        <taxon>Marinactinospora</taxon>
    </lineage>
</organism>
<dbReference type="RefSeq" id="WP_379868024.1">
    <property type="nucleotide sequence ID" value="NZ_JBHTBH010000001.1"/>
</dbReference>
<evidence type="ECO:0000313" key="3">
    <source>
        <dbReference type="EMBL" id="MFC7326250.1"/>
    </source>
</evidence>
<dbReference type="CDD" id="cd02440">
    <property type="entry name" value="AdoMet_MTases"/>
    <property type="match status" value="1"/>
</dbReference>
<keyword evidence="3" id="KW-0808">Transferase</keyword>
<dbReference type="GO" id="GO:0008168">
    <property type="term" value="F:methyltransferase activity"/>
    <property type="evidence" value="ECO:0007669"/>
    <property type="project" value="UniProtKB-KW"/>
</dbReference>
<gene>
    <name evidence="3" type="ORF">ACFQRF_00735</name>
</gene>
<proteinExistence type="predicted"/>
<dbReference type="SUPFAM" id="SSF53335">
    <property type="entry name" value="S-adenosyl-L-methionine-dependent methyltransferases"/>
    <property type="match status" value="1"/>
</dbReference>
<name>A0ABW2KBA4_9ACTN</name>
<feature type="domain" description="Methyltransferase type 11" evidence="2">
    <location>
        <begin position="78"/>
        <end position="177"/>
    </location>
</feature>
<accession>A0ABW2KBA4</accession>
<dbReference type="Pfam" id="PF08241">
    <property type="entry name" value="Methyltransf_11"/>
    <property type="match status" value="1"/>
</dbReference>
<dbReference type="PANTHER" id="PTHR43591">
    <property type="entry name" value="METHYLTRANSFERASE"/>
    <property type="match status" value="1"/>
</dbReference>
<reference evidence="4" key="1">
    <citation type="journal article" date="2019" name="Int. J. Syst. Evol. Microbiol.">
        <title>The Global Catalogue of Microorganisms (GCM) 10K type strain sequencing project: providing services to taxonomists for standard genome sequencing and annotation.</title>
        <authorList>
            <consortium name="The Broad Institute Genomics Platform"/>
            <consortium name="The Broad Institute Genome Sequencing Center for Infectious Disease"/>
            <person name="Wu L."/>
            <person name="Ma J."/>
        </authorList>
    </citation>
    <scope>NUCLEOTIDE SEQUENCE [LARGE SCALE GENOMIC DNA]</scope>
    <source>
        <strain evidence="4">CGMCC 4.7382</strain>
    </source>
</reference>
<dbReference type="GO" id="GO:0032259">
    <property type="term" value="P:methylation"/>
    <property type="evidence" value="ECO:0007669"/>
    <property type="project" value="UniProtKB-KW"/>
</dbReference>
<sequence length="281" mass="30453">MSDDLPSAEVARVARRPAGPDESARASRTWWERQADEYQSEHGTFLRDAGFVWGPEGLDEAAAHLLGDPADLAGRRVLEVGCGAGQCGRWLRAQGVAEVVGVDVSYRQLQHSRRIDDATGAARPLAVVQADVQRLPFADAAFDVVCSAYGALPFVPDAAAALCEIARVLRPGGRLAFSVSHPIRWCFPDDPGEAGLTARDSYFDRRGYVEEDAEGRAVYVEHHHTVGDWVRAVAAAGLRLVDLVEPEWPAGHERTWGGWSPLRGRIIPGTAIFVADRPQAG</sequence>
<feature type="compositionally biased region" description="Basic and acidic residues" evidence="1">
    <location>
        <begin position="18"/>
        <end position="28"/>
    </location>
</feature>
<evidence type="ECO:0000256" key="1">
    <source>
        <dbReference type="SAM" id="MobiDB-lite"/>
    </source>
</evidence>
<keyword evidence="3" id="KW-0489">Methyltransferase</keyword>
<dbReference type="EMBL" id="JBHTBH010000001">
    <property type="protein sequence ID" value="MFC7326250.1"/>
    <property type="molecule type" value="Genomic_DNA"/>
</dbReference>
<dbReference type="EC" id="2.1.1.-" evidence="3"/>
<feature type="region of interest" description="Disordered" evidence="1">
    <location>
        <begin position="1"/>
        <end position="28"/>
    </location>
</feature>
<evidence type="ECO:0000259" key="2">
    <source>
        <dbReference type="Pfam" id="PF08241"/>
    </source>
</evidence>
<dbReference type="Gene3D" id="3.40.50.150">
    <property type="entry name" value="Vaccinia Virus protein VP39"/>
    <property type="match status" value="1"/>
</dbReference>
<dbReference type="InterPro" id="IPR029063">
    <property type="entry name" value="SAM-dependent_MTases_sf"/>
</dbReference>
<comment type="caution">
    <text evidence="3">The sequence shown here is derived from an EMBL/GenBank/DDBJ whole genome shotgun (WGS) entry which is preliminary data.</text>
</comment>
<protein>
    <submittedName>
        <fullName evidence="3">Class I SAM-dependent methyltransferase</fullName>
        <ecNumber evidence="3">2.1.1.-</ecNumber>
    </submittedName>
</protein>